<evidence type="ECO:0000313" key="2">
    <source>
        <dbReference type="EMBL" id="KLJ11362.1"/>
    </source>
</evidence>
<sequence>MSGVTPESTTAALAAGVPKESDKAPETETAAPAAPTISSAAPESTTATLAKDATLESKKDSTPGAFPVTPAGEPEQFSAKPIPATEG</sequence>
<dbReference type="AlphaFoldDB" id="A0A0H1BK32"/>
<dbReference type="EMBL" id="LDEV01001583">
    <property type="protein sequence ID" value="KLJ11362.1"/>
    <property type="molecule type" value="Genomic_DNA"/>
</dbReference>
<comment type="caution">
    <text evidence="2">The sequence shown here is derived from an EMBL/GenBank/DDBJ whole genome shotgun (WGS) entry which is preliminary data.</text>
</comment>
<name>A0A0H1BK32_9EURO</name>
<reference evidence="3" key="1">
    <citation type="journal article" date="2015" name="PLoS Genet.">
        <title>The dynamic genome and transcriptome of the human fungal pathogen Blastomyces and close relative Emmonsia.</title>
        <authorList>
            <person name="Munoz J.F."/>
            <person name="Gauthier G.M."/>
            <person name="Desjardins C.A."/>
            <person name="Gallo J.E."/>
            <person name="Holder J."/>
            <person name="Sullivan T.D."/>
            <person name="Marty A.J."/>
            <person name="Carmen J.C."/>
            <person name="Chen Z."/>
            <person name="Ding L."/>
            <person name="Gujja S."/>
            <person name="Magrini V."/>
            <person name="Misas E."/>
            <person name="Mitreva M."/>
            <person name="Priest M."/>
            <person name="Saif S."/>
            <person name="Whiston E.A."/>
            <person name="Young S."/>
            <person name="Zeng Q."/>
            <person name="Goldman W.E."/>
            <person name="Mardis E.R."/>
            <person name="Taylor J.W."/>
            <person name="McEwen J.G."/>
            <person name="Clay O.K."/>
            <person name="Klein B.S."/>
            <person name="Cuomo C.A."/>
        </authorList>
    </citation>
    <scope>NUCLEOTIDE SEQUENCE [LARGE SCALE GENOMIC DNA]</scope>
    <source>
        <strain evidence="3">UAMH 139</strain>
    </source>
</reference>
<feature type="compositionally biased region" description="Polar residues" evidence="1">
    <location>
        <begin position="1"/>
        <end position="11"/>
    </location>
</feature>
<evidence type="ECO:0000256" key="1">
    <source>
        <dbReference type="SAM" id="MobiDB-lite"/>
    </source>
</evidence>
<gene>
    <name evidence="2" type="ORF">EMPG_13368</name>
</gene>
<keyword evidence="3" id="KW-1185">Reference proteome</keyword>
<proteinExistence type="predicted"/>
<dbReference type="OrthoDB" id="5873279at2759"/>
<evidence type="ECO:0000313" key="3">
    <source>
        <dbReference type="Proteomes" id="UP000053573"/>
    </source>
</evidence>
<dbReference type="STRING" id="2060906.A0A0H1BK32"/>
<protein>
    <submittedName>
        <fullName evidence="2">Uncharacterized protein</fullName>
    </submittedName>
</protein>
<feature type="region of interest" description="Disordered" evidence="1">
    <location>
        <begin position="1"/>
        <end position="87"/>
    </location>
</feature>
<feature type="non-terminal residue" evidence="2">
    <location>
        <position position="87"/>
    </location>
</feature>
<organism evidence="2 3">
    <name type="scientific">Blastomyces silverae</name>
    <dbReference type="NCBI Taxonomy" id="2060906"/>
    <lineage>
        <taxon>Eukaryota</taxon>
        <taxon>Fungi</taxon>
        <taxon>Dikarya</taxon>
        <taxon>Ascomycota</taxon>
        <taxon>Pezizomycotina</taxon>
        <taxon>Eurotiomycetes</taxon>
        <taxon>Eurotiomycetidae</taxon>
        <taxon>Onygenales</taxon>
        <taxon>Ajellomycetaceae</taxon>
        <taxon>Blastomyces</taxon>
    </lineage>
</organism>
<feature type="compositionally biased region" description="Low complexity" evidence="1">
    <location>
        <begin position="27"/>
        <end position="48"/>
    </location>
</feature>
<dbReference type="Proteomes" id="UP000053573">
    <property type="component" value="Unassembled WGS sequence"/>
</dbReference>
<accession>A0A0H1BK32</accession>